<name>A0ABS0XLG0_9SPHN</name>
<keyword evidence="3" id="KW-1185">Reference proteome</keyword>
<dbReference type="CDD" id="cd08566">
    <property type="entry name" value="GDPD_AtGDE_like"/>
    <property type="match status" value="1"/>
</dbReference>
<protein>
    <submittedName>
        <fullName evidence="2">Glycerophosphodiester phosphodiesterase family protein</fullName>
    </submittedName>
</protein>
<dbReference type="Gene3D" id="3.20.20.190">
    <property type="entry name" value="Phosphatidylinositol (PI) phosphodiesterase"/>
    <property type="match status" value="1"/>
</dbReference>
<comment type="caution">
    <text evidence="2">The sequence shown here is derived from an EMBL/GenBank/DDBJ whole genome shotgun (WGS) entry which is preliminary data.</text>
</comment>
<proteinExistence type="predicted"/>
<accession>A0ABS0XLG0</accession>
<dbReference type="PANTHER" id="PTHR46320">
    <property type="entry name" value="GLYCEROPHOSPHODIESTER PHOSPHODIESTERASE 1"/>
    <property type="match status" value="1"/>
</dbReference>
<sequence>MPMLVVAHRACHNPTPHHGMPNGMPENSLAGIERCIAIGVDVAEVDIRRTLDGYLILMHDESVDRTTDGHGKVADISLADIRALHLRENEGGSDASPTMARVPTLDEALAAAKDRIILNLDVQAGLYAETVAVVRRAGLGDGVILKQPAGIGSPVLADVPPFDAVSFMPILAGHTDLGTVAGRQLGGVRHPVALELPKIDAARLASVAAIARRAKVRLWVNSLWDGFIEGIGGDVDALRDPDAVWGTMRRAGISAIQTDEPEALMRYLGAPRNP</sequence>
<dbReference type="InterPro" id="IPR032160">
    <property type="entry name" value="DUF4996"/>
</dbReference>
<dbReference type="PANTHER" id="PTHR46320:SF1">
    <property type="entry name" value="GLYCEROPHOSPHODIESTER PHOSPHODIESTERASE 1"/>
    <property type="match status" value="1"/>
</dbReference>
<dbReference type="EMBL" id="JAELXS010000002">
    <property type="protein sequence ID" value="MBJ6120879.1"/>
    <property type="molecule type" value="Genomic_DNA"/>
</dbReference>
<dbReference type="Pfam" id="PF16387">
    <property type="entry name" value="DUF4996"/>
    <property type="match status" value="1"/>
</dbReference>
<dbReference type="Proteomes" id="UP000640426">
    <property type="component" value="Unassembled WGS sequence"/>
</dbReference>
<dbReference type="InterPro" id="IPR017946">
    <property type="entry name" value="PLC-like_Pdiesterase_TIM-brl"/>
</dbReference>
<evidence type="ECO:0000259" key="1">
    <source>
        <dbReference type="PROSITE" id="PS51704"/>
    </source>
</evidence>
<feature type="domain" description="GP-PDE" evidence="1">
    <location>
        <begin position="3"/>
        <end position="268"/>
    </location>
</feature>
<evidence type="ECO:0000313" key="3">
    <source>
        <dbReference type="Proteomes" id="UP000640426"/>
    </source>
</evidence>
<dbReference type="Pfam" id="PF03009">
    <property type="entry name" value="GDPD"/>
    <property type="match status" value="1"/>
</dbReference>
<gene>
    <name evidence="2" type="ORF">JAO74_03620</name>
</gene>
<reference evidence="3" key="1">
    <citation type="submission" date="2020-12" db="EMBL/GenBank/DDBJ databases">
        <title>Hymenobacter sp.</title>
        <authorList>
            <person name="Kim M.K."/>
        </authorList>
    </citation>
    <scope>NUCLEOTIDE SEQUENCE [LARGE SCALE GENOMIC DNA]</scope>
    <source>
        <strain evidence="3">BT553</strain>
    </source>
</reference>
<dbReference type="PROSITE" id="PS51704">
    <property type="entry name" value="GP_PDE"/>
    <property type="match status" value="1"/>
</dbReference>
<evidence type="ECO:0000313" key="2">
    <source>
        <dbReference type="EMBL" id="MBJ6120879.1"/>
    </source>
</evidence>
<dbReference type="InterPro" id="IPR030395">
    <property type="entry name" value="GP_PDE_dom"/>
</dbReference>
<dbReference type="SUPFAM" id="SSF51695">
    <property type="entry name" value="PLC-like phosphodiesterases"/>
    <property type="match status" value="1"/>
</dbReference>
<organism evidence="2 3">
    <name type="scientific">Sphingomonas mollis</name>
    <dbReference type="NCBI Taxonomy" id="2795726"/>
    <lineage>
        <taxon>Bacteria</taxon>
        <taxon>Pseudomonadati</taxon>
        <taxon>Pseudomonadota</taxon>
        <taxon>Alphaproteobacteria</taxon>
        <taxon>Sphingomonadales</taxon>
        <taxon>Sphingomonadaceae</taxon>
        <taxon>Sphingomonas</taxon>
    </lineage>
</organism>